<dbReference type="Proteomes" id="UP000074108">
    <property type="component" value="Unassembled WGS sequence"/>
</dbReference>
<dbReference type="SUPFAM" id="SSF55804">
    <property type="entry name" value="Phoshotransferase/anion transport protein"/>
    <property type="match status" value="1"/>
</dbReference>
<dbReference type="CDD" id="cd05569">
    <property type="entry name" value="PTS_IIB_fructose"/>
    <property type="match status" value="1"/>
</dbReference>
<dbReference type="PROSITE" id="PS51094">
    <property type="entry name" value="PTS_EIIA_TYPE_2"/>
    <property type="match status" value="1"/>
</dbReference>
<keyword evidence="9 12" id="KW-0812">Transmembrane</keyword>
<evidence type="ECO:0000256" key="10">
    <source>
        <dbReference type="ARBA" id="ARBA00022989"/>
    </source>
</evidence>
<dbReference type="EMBL" id="LDYG01000028">
    <property type="protein sequence ID" value="KUP06440.1"/>
    <property type="molecule type" value="Genomic_DNA"/>
</dbReference>
<dbReference type="GO" id="GO:0005737">
    <property type="term" value="C:cytoplasm"/>
    <property type="evidence" value="ECO:0007669"/>
    <property type="project" value="UniProtKB-SubCell"/>
</dbReference>
<evidence type="ECO:0000256" key="8">
    <source>
        <dbReference type="ARBA" id="ARBA00022683"/>
    </source>
</evidence>
<keyword evidence="7" id="KW-0808">Transferase</keyword>
<evidence type="ECO:0000256" key="6">
    <source>
        <dbReference type="ARBA" id="ARBA00022597"/>
    </source>
</evidence>
<dbReference type="PANTHER" id="PTHR30505">
    <property type="entry name" value="FRUCTOSE-LIKE PERMEASE"/>
    <property type="match status" value="1"/>
</dbReference>
<organism evidence="16 17">
    <name type="scientific">Bacillus coahuilensis p1.1.43</name>
    <dbReference type="NCBI Taxonomy" id="1150625"/>
    <lineage>
        <taxon>Bacteria</taxon>
        <taxon>Bacillati</taxon>
        <taxon>Bacillota</taxon>
        <taxon>Bacilli</taxon>
        <taxon>Bacillales</taxon>
        <taxon>Bacillaceae</taxon>
        <taxon>Bacillus</taxon>
    </lineage>
</organism>
<keyword evidence="4" id="KW-1003">Cell membrane</keyword>
<dbReference type="InterPro" id="IPR006327">
    <property type="entry name" value="PTS_IIC_fruc"/>
</dbReference>
<accession>A0A147K8B6</accession>
<dbReference type="SUPFAM" id="SSF52794">
    <property type="entry name" value="PTS system IIB component-like"/>
    <property type="match status" value="1"/>
</dbReference>
<keyword evidence="8" id="KW-0598">Phosphotransferase system</keyword>
<dbReference type="FunFam" id="3.40.930.10:FF:000009">
    <property type="entry name" value="PTS system, fructose specific IIABC component"/>
    <property type="match status" value="1"/>
</dbReference>
<dbReference type="PROSITE" id="PS51099">
    <property type="entry name" value="PTS_EIIB_TYPE_2"/>
    <property type="match status" value="1"/>
</dbReference>
<dbReference type="InterPro" id="IPR016152">
    <property type="entry name" value="PTrfase/Anion_transptr"/>
</dbReference>
<evidence type="ECO:0000259" key="14">
    <source>
        <dbReference type="PROSITE" id="PS51099"/>
    </source>
</evidence>
<dbReference type="FunFam" id="3.40.50.2300:FF:000014">
    <property type="entry name" value="PTS system fructose-like transporter subunit IIB"/>
    <property type="match status" value="1"/>
</dbReference>
<feature type="domain" description="PTS EIIC type-2" evidence="15">
    <location>
        <begin position="295"/>
        <end position="628"/>
    </location>
</feature>
<dbReference type="RefSeq" id="WP_059350997.1">
    <property type="nucleotide sequence ID" value="NZ_LDYG01000028.1"/>
</dbReference>
<dbReference type="STRING" id="1150625.Q75_07840"/>
<dbReference type="CDD" id="cd00211">
    <property type="entry name" value="PTS_IIA_fru"/>
    <property type="match status" value="1"/>
</dbReference>
<keyword evidence="10 12" id="KW-1133">Transmembrane helix</keyword>
<evidence type="ECO:0000256" key="7">
    <source>
        <dbReference type="ARBA" id="ARBA00022679"/>
    </source>
</evidence>
<dbReference type="NCBIfam" id="TIGR00848">
    <property type="entry name" value="fruA"/>
    <property type="match status" value="1"/>
</dbReference>
<dbReference type="GO" id="GO:0005351">
    <property type="term" value="F:carbohydrate:proton symporter activity"/>
    <property type="evidence" value="ECO:0007669"/>
    <property type="project" value="InterPro"/>
</dbReference>
<dbReference type="OrthoDB" id="9782569at2"/>
<evidence type="ECO:0000256" key="9">
    <source>
        <dbReference type="ARBA" id="ARBA00022692"/>
    </source>
</evidence>
<comment type="subcellular location">
    <subcellularLocation>
        <location evidence="1">Cell inner membrane</location>
        <topology evidence="1">Multi-pass membrane protein</topology>
    </subcellularLocation>
    <subcellularLocation>
        <location evidence="2">Cytoplasm</location>
    </subcellularLocation>
</comment>
<dbReference type="InterPro" id="IPR003353">
    <property type="entry name" value="PTS_IIB_fruc"/>
</dbReference>
<keyword evidence="5" id="KW-0597">Phosphoprotein</keyword>
<dbReference type="Pfam" id="PF00359">
    <property type="entry name" value="PTS_EIIA_2"/>
    <property type="match status" value="1"/>
</dbReference>
<evidence type="ECO:0000313" key="16">
    <source>
        <dbReference type="EMBL" id="KUP06440.1"/>
    </source>
</evidence>
<dbReference type="Pfam" id="PF02302">
    <property type="entry name" value="PTS_IIB"/>
    <property type="match status" value="1"/>
</dbReference>
<dbReference type="InterPro" id="IPR050864">
    <property type="entry name" value="Bacterial_PTS_Sugar_Transport"/>
</dbReference>
<sequence>MKITELLKQDTILLDVKSTTKIDVIHELVDVLEKGKYVNDSKAFTKAIFDREEQSTTGIGEGVAIPHAKTSAVITPTIVFGRSVQGVDYESLDGQPAHLFFMIAATDGANSLHLDALSRLSTILMNEEARQALRNASTNEEVIKVIDSYEEAKAKEENETISSSATSNKGKILAVTACPTGIAHTYMAADSLKNKAKDLGIDFKVETNGSGGAKNILTQEEIESATAIIVAADTKVEMERFAGKHVIQVPVSDGIKKPAELLERAMKQDAPVYQGSQSGHFESSSEGENKAGLGIYKHLMSGVSNMLPFVVGGGILIALSFMFGIQAFDPEHETYNQFADILMTIGGGNAFTLIVPVLAGFIAMSIADRPGFAPGMVGGLMAANGNAGFLGGIIAGFLAGYIVVGLKYLLNRLPQTLEGIKPVLLYPLLGIFATGLIMYYLVGPLSDVNLGIQDWLSGLGTGNLVLLGLILGGMMAVDMGGPINKAAYTFGIAMIEGGNIGPHAAIMAGGMVPPLGIALATTLFRSKFTDSERKAGITNYIMGASFITEGAIPFAAADPLRVIPSAIAGSAVAGALSMVFGIGLPAPHGGLFVFPIVEGNPFLYLLAIAIGTVVSALLIGFLKKPVLK</sequence>
<proteinExistence type="predicted"/>
<dbReference type="InterPro" id="IPR004715">
    <property type="entry name" value="PTS_IIA_fruc"/>
</dbReference>
<dbReference type="InterPro" id="IPR003501">
    <property type="entry name" value="PTS_EIIB_2/3"/>
</dbReference>
<name>A0A147K8B6_9BACI</name>
<reference evidence="16 17" key="1">
    <citation type="journal article" date="2016" name="Front. Microbiol.">
        <title>Microevolution Analysis of Bacillus coahuilensis Unveils Differences in Phosphorus Acquisition Strategies and Their Regulation.</title>
        <authorList>
            <person name="Gomez-Lunar Z."/>
            <person name="Hernandez-Gonzalez I."/>
            <person name="Rodriguez-Torres M.D."/>
            <person name="Souza V."/>
            <person name="Olmedo-Alvarez G."/>
        </authorList>
    </citation>
    <scope>NUCLEOTIDE SEQUENCE [LARGE SCALE GENOMIC DNA]</scope>
    <source>
        <strain evidence="17">p1.1.43</strain>
    </source>
</reference>
<dbReference type="Gene3D" id="3.40.930.10">
    <property type="entry name" value="Mannitol-specific EII, Chain A"/>
    <property type="match status" value="1"/>
</dbReference>
<feature type="transmembrane region" description="Helical" evidence="12">
    <location>
        <begin position="462"/>
        <end position="483"/>
    </location>
</feature>
<feature type="transmembrane region" description="Helical" evidence="12">
    <location>
        <begin position="422"/>
        <end position="442"/>
    </location>
</feature>
<dbReference type="InterPro" id="IPR013011">
    <property type="entry name" value="PTS_EIIB_2"/>
</dbReference>
<dbReference type="PROSITE" id="PS51104">
    <property type="entry name" value="PTS_EIIC_TYPE_2"/>
    <property type="match status" value="1"/>
</dbReference>
<feature type="transmembrane region" description="Helical" evidence="12">
    <location>
        <begin position="562"/>
        <end position="582"/>
    </location>
</feature>
<dbReference type="NCBIfam" id="TIGR00829">
    <property type="entry name" value="FRU"/>
    <property type="match status" value="1"/>
</dbReference>
<evidence type="ECO:0000256" key="11">
    <source>
        <dbReference type="ARBA" id="ARBA00023136"/>
    </source>
</evidence>
<dbReference type="AlphaFoldDB" id="A0A147K8B6"/>
<evidence type="ECO:0000259" key="15">
    <source>
        <dbReference type="PROSITE" id="PS51104"/>
    </source>
</evidence>
<dbReference type="PROSITE" id="PS00372">
    <property type="entry name" value="PTS_EIIA_TYPE_2_HIS"/>
    <property type="match status" value="1"/>
</dbReference>
<dbReference type="GO" id="GO:0009401">
    <property type="term" value="P:phosphoenolpyruvate-dependent sugar phosphotransferase system"/>
    <property type="evidence" value="ECO:0007669"/>
    <property type="project" value="UniProtKB-KW"/>
</dbReference>
<evidence type="ECO:0000313" key="17">
    <source>
        <dbReference type="Proteomes" id="UP000074108"/>
    </source>
</evidence>
<evidence type="ECO:0000256" key="4">
    <source>
        <dbReference type="ARBA" id="ARBA00022475"/>
    </source>
</evidence>
<feature type="domain" description="PTS EIIB type-2" evidence="14">
    <location>
        <begin position="172"/>
        <end position="267"/>
    </location>
</feature>
<dbReference type="NCBIfam" id="TIGR01427">
    <property type="entry name" value="PTS_IIC_fructo"/>
    <property type="match status" value="1"/>
</dbReference>
<feature type="transmembrane region" description="Helical" evidence="12">
    <location>
        <begin position="341"/>
        <end position="367"/>
    </location>
</feature>
<keyword evidence="11 12" id="KW-0472">Membrane</keyword>
<dbReference type="Gene3D" id="3.40.50.2300">
    <property type="match status" value="1"/>
</dbReference>
<evidence type="ECO:0000256" key="1">
    <source>
        <dbReference type="ARBA" id="ARBA00004429"/>
    </source>
</evidence>
<feature type="transmembrane region" description="Helical" evidence="12">
    <location>
        <begin position="306"/>
        <end position="329"/>
    </location>
</feature>
<evidence type="ECO:0000256" key="5">
    <source>
        <dbReference type="ARBA" id="ARBA00022553"/>
    </source>
</evidence>
<feature type="transmembrane region" description="Helical" evidence="12">
    <location>
        <begin position="387"/>
        <end position="410"/>
    </location>
</feature>
<dbReference type="GO" id="GO:0022877">
    <property type="term" value="F:protein-N(PI)-phosphohistidine-fructose phosphotransferase system transporter activity"/>
    <property type="evidence" value="ECO:0007669"/>
    <property type="project" value="InterPro"/>
</dbReference>
<protein>
    <submittedName>
        <fullName evidence="16">PTS fructose transporter subunit IIA</fullName>
    </submittedName>
</protein>
<dbReference type="InterPro" id="IPR013014">
    <property type="entry name" value="PTS_EIIC_2"/>
</dbReference>
<dbReference type="InterPro" id="IPR002178">
    <property type="entry name" value="PTS_EIIA_type-2_dom"/>
</dbReference>
<gene>
    <name evidence="16" type="ORF">Q75_07840</name>
</gene>
<keyword evidence="17" id="KW-1185">Reference proteome</keyword>
<feature type="domain" description="PTS EIIA type-2" evidence="13">
    <location>
        <begin position="5"/>
        <end position="149"/>
    </location>
</feature>
<dbReference type="PATRIC" id="fig|1150625.3.peg.1656"/>
<evidence type="ECO:0000256" key="12">
    <source>
        <dbReference type="SAM" id="Phobius"/>
    </source>
</evidence>
<dbReference type="GO" id="GO:0090563">
    <property type="term" value="F:protein-phosphocysteine-sugar phosphotransferase activity"/>
    <property type="evidence" value="ECO:0007669"/>
    <property type="project" value="TreeGrafter"/>
</dbReference>
<feature type="transmembrane region" description="Helical" evidence="12">
    <location>
        <begin position="537"/>
        <end position="555"/>
    </location>
</feature>
<evidence type="ECO:0000256" key="2">
    <source>
        <dbReference type="ARBA" id="ARBA00004496"/>
    </source>
</evidence>
<evidence type="ECO:0000256" key="3">
    <source>
        <dbReference type="ARBA" id="ARBA00022448"/>
    </source>
</evidence>
<dbReference type="GO" id="GO:0005886">
    <property type="term" value="C:plasma membrane"/>
    <property type="evidence" value="ECO:0007669"/>
    <property type="project" value="UniProtKB-SubCell"/>
</dbReference>
<keyword evidence="3" id="KW-0813">Transport</keyword>
<comment type="caution">
    <text evidence="16">The sequence shown here is derived from an EMBL/GenBank/DDBJ whole genome shotgun (WGS) entry which is preliminary data.</text>
</comment>
<feature type="transmembrane region" description="Helical" evidence="12">
    <location>
        <begin position="504"/>
        <end position="525"/>
    </location>
</feature>
<evidence type="ECO:0000259" key="13">
    <source>
        <dbReference type="PROSITE" id="PS51094"/>
    </source>
</evidence>
<dbReference type="PANTHER" id="PTHR30505:SF28">
    <property type="entry name" value="PTS SYSTEM 2-O-ALPHA-MANNOSYL-D-GLYCERATE-SPECIFIC EIIABC COMPONENT"/>
    <property type="match status" value="1"/>
</dbReference>
<keyword evidence="6" id="KW-0762">Sugar transport</keyword>
<dbReference type="InterPro" id="IPR036095">
    <property type="entry name" value="PTS_EIIB-like_sf"/>
</dbReference>
<feature type="transmembrane region" description="Helical" evidence="12">
    <location>
        <begin position="602"/>
        <end position="622"/>
    </location>
</feature>